<dbReference type="Pfam" id="PF05118">
    <property type="entry name" value="Asp_Arg_Hydrox"/>
    <property type="match status" value="1"/>
</dbReference>
<dbReference type="Proteomes" id="UP000694845">
    <property type="component" value="Unplaced"/>
</dbReference>
<dbReference type="InterPro" id="IPR027443">
    <property type="entry name" value="IPNS-like_sf"/>
</dbReference>
<comment type="similarity">
    <text evidence="1">Belongs to the aspartyl/asparaginyl beta-hydroxylase family.</text>
</comment>
<evidence type="ECO:0000313" key="5">
    <source>
        <dbReference type="Proteomes" id="UP000694845"/>
    </source>
</evidence>
<dbReference type="PANTHER" id="PTHR46332">
    <property type="entry name" value="ASPARTATE BETA-HYDROXYLASE DOMAIN-CONTAINING PROTEIN 2"/>
    <property type="match status" value="1"/>
</dbReference>
<dbReference type="InterPro" id="IPR007803">
    <property type="entry name" value="Asp/Arg/Pro-Hydrxlase"/>
</dbReference>
<gene>
    <name evidence="6" type="primary">LOC110985420</name>
</gene>
<dbReference type="RefSeq" id="XP_022102120.1">
    <property type="nucleotide sequence ID" value="XM_022246428.1"/>
</dbReference>
<sequence>IIERASRPRPNVVTCPFTSSAAVSCDSKVIVQCYLSWRQKGIAHKQNTTKRRESANYDDFSKCASSNCVRCQNYERLTSNLLERFLKYISQIKCEEQEALVRLQLSVENDLNMLKSGSSRDKSQNMQGSTSLQNPNVFALQSLPAKPWYDYEEFIPEISTLEAALPAIKQEYRELLTEQNISENFEGWLENNVPEGLWSVFHLFNQGKRMEDNCSKCPKTVAILDNLEVFMKDCAFGNAMFSVLEAGTHITEHYGPCNVRIRCHLGLHIPANCTLTVAHQSRQWHEGKCLLFDDSFLHEARHDGRDDKGPRVVLMIDFWHPDVTQAERNALCHLFPSQ</sequence>
<dbReference type="KEGG" id="aplc:110985420"/>
<dbReference type="Gene3D" id="2.60.120.330">
    <property type="entry name" value="B-lactam Antibiotic, Isopenicillin N Synthase, Chain"/>
    <property type="match status" value="1"/>
</dbReference>
<keyword evidence="5" id="KW-1185">Reference proteome</keyword>
<dbReference type="GO" id="GO:0016020">
    <property type="term" value="C:membrane"/>
    <property type="evidence" value="ECO:0007669"/>
    <property type="project" value="TreeGrafter"/>
</dbReference>
<name>A0A8B7ZBC4_ACAPL</name>
<protein>
    <submittedName>
        <fullName evidence="6">Aspartate beta-hydroxylase domain-containing protein 2-like</fullName>
    </submittedName>
</protein>
<accession>A0A8B7ZBC4</accession>
<feature type="non-terminal residue" evidence="6">
    <location>
        <position position="1"/>
    </location>
</feature>
<dbReference type="AlphaFoldDB" id="A0A8B7ZBC4"/>
<dbReference type="GO" id="GO:0051213">
    <property type="term" value="F:dioxygenase activity"/>
    <property type="evidence" value="ECO:0007669"/>
    <property type="project" value="UniProtKB-KW"/>
</dbReference>
<dbReference type="CTD" id="57168"/>
<keyword evidence="2" id="KW-0223">Dioxygenase</keyword>
<dbReference type="OMA" id="HIPSKDC"/>
<evidence type="ECO:0000256" key="2">
    <source>
        <dbReference type="ARBA" id="ARBA00022964"/>
    </source>
</evidence>
<feature type="domain" description="Aspartyl/asparaginy/proline hydroxylase" evidence="4">
    <location>
        <begin position="163"/>
        <end position="321"/>
    </location>
</feature>
<evidence type="ECO:0000256" key="3">
    <source>
        <dbReference type="ARBA" id="ARBA00023002"/>
    </source>
</evidence>
<dbReference type="SUPFAM" id="SSF51197">
    <property type="entry name" value="Clavaminate synthase-like"/>
    <property type="match status" value="1"/>
</dbReference>
<dbReference type="PANTHER" id="PTHR46332:SF5">
    <property type="entry name" value="ASPARTATE BETA-HYDROXYLASE DOMAIN CONTAINING 2"/>
    <property type="match status" value="1"/>
</dbReference>
<evidence type="ECO:0000313" key="6">
    <source>
        <dbReference type="RefSeq" id="XP_022102120.1"/>
    </source>
</evidence>
<keyword evidence="3" id="KW-0560">Oxidoreductase</keyword>
<reference evidence="6" key="1">
    <citation type="submission" date="2025-08" db="UniProtKB">
        <authorList>
            <consortium name="RefSeq"/>
        </authorList>
    </citation>
    <scope>IDENTIFICATION</scope>
</reference>
<dbReference type="GeneID" id="110985420"/>
<dbReference type="InterPro" id="IPR051821">
    <property type="entry name" value="Asp/Asn_beta-hydroxylase"/>
</dbReference>
<dbReference type="OrthoDB" id="438431at2759"/>
<proteinExistence type="inferred from homology"/>
<evidence type="ECO:0000256" key="1">
    <source>
        <dbReference type="ARBA" id="ARBA00007730"/>
    </source>
</evidence>
<organism evidence="5 6">
    <name type="scientific">Acanthaster planci</name>
    <name type="common">Crown-of-thorns starfish</name>
    <dbReference type="NCBI Taxonomy" id="133434"/>
    <lineage>
        <taxon>Eukaryota</taxon>
        <taxon>Metazoa</taxon>
        <taxon>Echinodermata</taxon>
        <taxon>Eleutherozoa</taxon>
        <taxon>Asterozoa</taxon>
        <taxon>Asteroidea</taxon>
        <taxon>Valvatacea</taxon>
        <taxon>Valvatida</taxon>
        <taxon>Acanthasteridae</taxon>
        <taxon>Acanthaster</taxon>
    </lineage>
</organism>
<evidence type="ECO:0000259" key="4">
    <source>
        <dbReference type="Pfam" id="PF05118"/>
    </source>
</evidence>